<dbReference type="GO" id="GO:0046540">
    <property type="term" value="C:U4/U6 x U5 tri-snRNP complex"/>
    <property type="evidence" value="ECO:0007669"/>
    <property type="project" value="EnsemblFungi"/>
</dbReference>
<dbReference type="GO" id="GO:0000974">
    <property type="term" value="C:Prp19 complex"/>
    <property type="evidence" value="ECO:0007669"/>
    <property type="project" value="EnsemblFungi"/>
</dbReference>
<dbReference type="FunFam" id="2.30.30.100:FF:000070">
    <property type="entry name" value="Small nuclear ribonucleoprotein F"/>
    <property type="match status" value="1"/>
</dbReference>
<keyword evidence="5 10" id="KW-0694">RNA-binding</keyword>
<keyword evidence="4 10" id="KW-0747">Spliceosome</keyword>
<comment type="similarity">
    <text evidence="2 10">Belongs to the snRNP Sm proteins family. SmF/LSm6 subfamily.</text>
</comment>
<dbReference type="Pfam" id="PF01423">
    <property type="entry name" value="LSM"/>
    <property type="match status" value="1"/>
</dbReference>
<dbReference type="GO" id="GO:0036261">
    <property type="term" value="P:7-methylguanosine cap hypermethylation"/>
    <property type="evidence" value="ECO:0007669"/>
    <property type="project" value="EnsemblFungi"/>
</dbReference>
<dbReference type="PROSITE" id="PS52002">
    <property type="entry name" value="SM"/>
    <property type="match status" value="1"/>
</dbReference>
<dbReference type="RefSeq" id="XP_003672173.1">
    <property type="nucleotide sequence ID" value="XM_003672125.1"/>
</dbReference>
<evidence type="ECO:0000256" key="3">
    <source>
        <dbReference type="ARBA" id="ARBA00022664"/>
    </source>
</evidence>
<dbReference type="SMART" id="SM00651">
    <property type="entry name" value="Sm"/>
    <property type="match status" value="1"/>
</dbReference>
<dbReference type="HOGENOM" id="CLU_076902_12_0_1"/>
<dbReference type="GeneID" id="11494031"/>
<comment type="subcellular location">
    <subcellularLocation>
        <location evidence="1 10">Nucleus</location>
    </subcellularLocation>
</comment>
<keyword evidence="13" id="KW-1185">Reference proteome</keyword>
<evidence type="ECO:0000256" key="8">
    <source>
        <dbReference type="ARBA" id="ARBA00023274"/>
    </source>
</evidence>
<keyword evidence="6 10" id="KW-0508">mRNA splicing</keyword>
<keyword evidence="7 10" id="KW-0539">Nucleus</keyword>
<evidence type="ECO:0000313" key="13">
    <source>
        <dbReference type="Proteomes" id="UP000000689"/>
    </source>
</evidence>
<keyword evidence="3 10" id="KW-0507">mRNA processing</keyword>
<dbReference type="GO" id="GO:0071014">
    <property type="term" value="C:post-mRNA release spliceosomal complex"/>
    <property type="evidence" value="ECO:0007669"/>
    <property type="project" value="EnsemblFungi"/>
</dbReference>
<dbReference type="InterPro" id="IPR010920">
    <property type="entry name" value="LSM_dom_sf"/>
</dbReference>
<dbReference type="GO" id="GO:0005686">
    <property type="term" value="C:U2 snRNP"/>
    <property type="evidence" value="ECO:0007669"/>
    <property type="project" value="EnsemblFungi"/>
</dbReference>
<evidence type="ECO:0000256" key="5">
    <source>
        <dbReference type="ARBA" id="ARBA00022884"/>
    </source>
</evidence>
<evidence type="ECO:0000256" key="1">
    <source>
        <dbReference type="ARBA" id="ARBA00004123"/>
    </source>
</evidence>
<evidence type="ECO:0000256" key="6">
    <source>
        <dbReference type="ARBA" id="ARBA00023187"/>
    </source>
</evidence>
<dbReference type="Proteomes" id="UP000000689">
    <property type="component" value="Chromosome 10"/>
</dbReference>
<dbReference type="GO" id="GO:0005682">
    <property type="term" value="C:U5 snRNP"/>
    <property type="evidence" value="ECO:0007669"/>
    <property type="project" value="EnsemblFungi"/>
</dbReference>
<dbReference type="EMBL" id="HE580276">
    <property type="protein sequence ID" value="CCD26930.1"/>
    <property type="molecule type" value="Genomic_DNA"/>
</dbReference>
<dbReference type="AlphaFoldDB" id="G0WGK2"/>
<name>G0WGK2_NAUDC</name>
<dbReference type="GO" id="GO:0005687">
    <property type="term" value="C:U4 snRNP"/>
    <property type="evidence" value="ECO:0007669"/>
    <property type="project" value="EnsemblFungi"/>
</dbReference>
<evidence type="ECO:0000259" key="11">
    <source>
        <dbReference type="PROSITE" id="PS52002"/>
    </source>
</evidence>
<dbReference type="InterPro" id="IPR047575">
    <property type="entry name" value="Sm"/>
</dbReference>
<evidence type="ECO:0000256" key="2">
    <source>
        <dbReference type="ARBA" id="ARBA00007927"/>
    </source>
</evidence>
<evidence type="ECO:0000313" key="12">
    <source>
        <dbReference type="EMBL" id="CCD26930.1"/>
    </source>
</evidence>
<dbReference type="GO" id="GO:0000398">
    <property type="term" value="P:mRNA splicing, via spliceosome"/>
    <property type="evidence" value="ECO:0007669"/>
    <property type="project" value="EnsemblFungi"/>
</dbReference>
<dbReference type="OMA" id="DNYMNFQ"/>
<gene>
    <name evidence="12" type="primary">NDAI0J00380</name>
    <name evidence="12" type="ordered locus">NDAI_0J00380</name>
</gene>
<dbReference type="GO" id="GO:0034715">
    <property type="term" value="C:pICln-Sm protein complex"/>
    <property type="evidence" value="ECO:0007669"/>
    <property type="project" value="TreeGrafter"/>
</dbReference>
<dbReference type="CDD" id="cd01722">
    <property type="entry name" value="Sm_F"/>
    <property type="match status" value="1"/>
</dbReference>
<dbReference type="PIRSF" id="PIRSF006609">
    <property type="entry name" value="snRNP_SmF"/>
    <property type="match status" value="1"/>
</dbReference>
<dbReference type="GO" id="GO:0005685">
    <property type="term" value="C:U1 snRNP"/>
    <property type="evidence" value="ECO:0007669"/>
    <property type="project" value="EnsemblFungi"/>
</dbReference>
<evidence type="ECO:0000256" key="4">
    <source>
        <dbReference type="ARBA" id="ARBA00022728"/>
    </source>
</evidence>
<reference evidence="12 13" key="1">
    <citation type="journal article" date="2011" name="Proc. Natl. Acad. Sci. U.S.A.">
        <title>Evolutionary erosion of yeast sex chromosomes by mating-type switching accidents.</title>
        <authorList>
            <person name="Gordon J.L."/>
            <person name="Armisen D."/>
            <person name="Proux-Wera E."/>
            <person name="Oheigeartaigh S.S."/>
            <person name="Byrne K.P."/>
            <person name="Wolfe K.H."/>
        </authorList>
    </citation>
    <scope>NUCLEOTIDE SEQUENCE [LARGE SCALE GENOMIC DNA]</scope>
    <source>
        <strain evidence="13">ATCC 10597 / BCRC 20456 / CBS 421 / NBRC 0211 / NRRL Y-12639</strain>
    </source>
</reference>
<dbReference type="KEGG" id="ndi:NDAI_0J00380"/>
<protein>
    <recommendedName>
        <fullName evidence="9">Sm protein F</fullName>
    </recommendedName>
</protein>
<keyword evidence="8 10" id="KW-0687">Ribonucleoprotein</keyword>
<dbReference type="InterPro" id="IPR001163">
    <property type="entry name" value="Sm_dom_euk/arc"/>
</dbReference>
<dbReference type="PANTHER" id="PTHR11021">
    <property type="entry name" value="SMALL NUCLEAR RIBONUCLEOPROTEIN F SNRNP-F"/>
    <property type="match status" value="1"/>
</dbReference>
<dbReference type="Gene3D" id="2.30.30.100">
    <property type="match status" value="1"/>
</dbReference>
<evidence type="ECO:0000256" key="10">
    <source>
        <dbReference type="PIRNR" id="PIRNR006609"/>
    </source>
</evidence>
<evidence type="ECO:0000256" key="9">
    <source>
        <dbReference type="ARBA" id="ARBA00030144"/>
    </source>
</evidence>
<dbReference type="GO" id="GO:1990935">
    <property type="term" value="F:splicing factor binding"/>
    <property type="evidence" value="ECO:0007669"/>
    <property type="project" value="EnsemblFungi"/>
</dbReference>
<dbReference type="InterPro" id="IPR034100">
    <property type="entry name" value="Sm_F"/>
</dbReference>
<sequence length="102" mass="11561">MSEFTPINPKPYLRELAQKPIVVTLKFNKTQYKGTLVSTDNYFNIQLSDAEEVVNGESKGKIGDIFIRCNNVLYIGEDLEKKKKAIVVPEEQEKVEPTIAQS</sequence>
<feature type="domain" description="Sm" evidence="11">
    <location>
        <begin position="8"/>
        <end position="81"/>
    </location>
</feature>
<dbReference type="GO" id="GO:0008266">
    <property type="term" value="F:poly(U) RNA binding"/>
    <property type="evidence" value="ECO:0007669"/>
    <property type="project" value="EnsemblFungi"/>
</dbReference>
<accession>G0WGK2</accession>
<evidence type="ECO:0000256" key="7">
    <source>
        <dbReference type="ARBA" id="ARBA00023242"/>
    </source>
</evidence>
<dbReference type="GO" id="GO:0071013">
    <property type="term" value="C:catalytic step 2 spliceosome"/>
    <property type="evidence" value="ECO:0007669"/>
    <property type="project" value="TreeGrafter"/>
</dbReference>
<organism evidence="12 13">
    <name type="scientific">Naumovozyma dairenensis (strain ATCC 10597 / BCRC 20456 / CBS 421 / NBRC 0211 / NRRL Y-12639)</name>
    <name type="common">Saccharomyces dairenensis</name>
    <dbReference type="NCBI Taxonomy" id="1071378"/>
    <lineage>
        <taxon>Eukaryota</taxon>
        <taxon>Fungi</taxon>
        <taxon>Dikarya</taxon>
        <taxon>Ascomycota</taxon>
        <taxon>Saccharomycotina</taxon>
        <taxon>Saccharomycetes</taxon>
        <taxon>Saccharomycetales</taxon>
        <taxon>Saccharomycetaceae</taxon>
        <taxon>Naumovozyma</taxon>
    </lineage>
</organism>
<dbReference type="InterPro" id="IPR016487">
    <property type="entry name" value="Lsm6/sSmF"/>
</dbReference>
<proteinExistence type="inferred from homology"/>
<dbReference type="SUPFAM" id="SSF50182">
    <property type="entry name" value="Sm-like ribonucleoproteins"/>
    <property type="match status" value="1"/>
</dbReference>
<dbReference type="eggNOG" id="KOG3482">
    <property type="taxonomic scope" value="Eukaryota"/>
</dbReference>
<dbReference type="PANTHER" id="PTHR11021:SF0">
    <property type="entry name" value="SMALL NUCLEAR RIBONUCLEOPROTEIN F"/>
    <property type="match status" value="1"/>
</dbReference>
<dbReference type="OrthoDB" id="409625at2759"/>
<dbReference type="STRING" id="1071378.G0WGK2"/>